<name>A0A934Q2Q6_9BURK</name>
<evidence type="ECO:0000256" key="5">
    <source>
        <dbReference type="ARBA" id="ARBA00023136"/>
    </source>
</evidence>
<dbReference type="GO" id="GO:0005886">
    <property type="term" value="C:plasma membrane"/>
    <property type="evidence" value="ECO:0007669"/>
    <property type="project" value="UniProtKB-SubCell"/>
</dbReference>
<evidence type="ECO:0000256" key="2">
    <source>
        <dbReference type="ARBA" id="ARBA00022475"/>
    </source>
</evidence>
<dbReference type="RefSeq" id="WP_200788162.1">
    <property type="nucleotide sequence ID" value="NZ_JAEDAO010000001.1"/>
</dbReference>
<evidence type="ECO:0000313" key="8">
    <source>
        <dbReference type="EMBL" id="MBK0393177.1"/>
    </source>
</evidence>
<dbReference type="Proteomes" id="UP000617041">
    <property type="component" value="Unassembled WGS sequence"/>
</dbReference>
<keyword evidence="3" id="KW-0812">Transmembrane</keyword>
<dbReference type="SMART" id="SM01049">
    <property type="entry name" value="Cache_2"/>
    <property type="match status" value="1"/>
</dbReference>
<keyword evidence="6" id="KW-0732">Signal</keyword>
<evidence type="ECO:0000256" key="4">
    <source>
        <dbReference type="ARBA" id="ARBA00022989"/>
    </source>
</evidence>
<accession>A0A934Q2Q6</accession>
<dbReference type="EMBL" id="JAEDAO010000001">
    <property type="protein sequence ID" value="MBK0393177.1"/>
    <property type="molecule type" value="Genomic_DNA"/>
</dbReference>
<keyword evidence="5" id="KW-0472">Membrane</keyword>
<dbReference type="InterPro" id="IPR033480">
    <property type="entry name" value="sCache_2"/>
</dbReference>
<keyword evidence="9" id="KW-1185">Reference proteome</keyword>
<dbReference type="Gene3D" id="3.30.450.20">
    <property type="entry name" value="PAS domain"/>
    <property type="match status" value="1"/>
</dbReference>
<comment type="caution">
    <text evidence="8">The sequence shown here is derived from an EMBL/GenBank/DDBJ whole genome shotgun (WGS) entry which is preliminary data.</text>
</comment>
<proteinExistence type="predicted"/>
<feature type="signal peptide" evidence="6">
    <location>
        <begin position="1"/>
        <end position="23"/>
    </location>
</feature>
<protein>
    <submittedName>
        <fullName evidence="8">Cache domain-containing protein</fullName>
    </submittedName>
</protein>
<organism evidence="8 9">
    <name type="scientific">Ramlibacter algicola</name>
    <dbReference type="NCBI Taxonomy" id="2795217"/>
    <lineage>
        <taxon>Bacteria</taxon>
        <taxon>Pseudomonadati</taxon>
        <taxon>Pseudomonadota</taxon>
        <taxon>Betaproteobacteria</taxon>
        <taxon>Burkholderiales</taxon>
        <taxon>Comamonadaceae</taxon>
        <taxon>Ramlibacter</taxon>
    </lineage>
</organism>
<keyword evidence="4" id="KW-1133">Transmembrane helix</keyword>
<sequence length="157" mass="17211">MKSKAVAAAAIAVGALWGTTALAAEPARVTAKEAETMVRKGVAYIKATPRDKAMADITDPKGAFVDRELYLTVYDMKGNALAHGANAKFVGKNLIELRDGNGKEHIRERMEMAKTKSTFWQDFTFLNPVTKKIEPKQMYCEKTPDELVVCGGIYKPA</sequence>
<feature type="chain" id="PRO_5036928717" evidence="6">
    <location>
        <begin position="24"/>
        <end position="157"/>
    </location>
</feature>
<evidence type="ECO:0000313" key="9">
    <source>
        <dbReference type="Proteomes" id="UP000617041"/>
    </source>
</evidence>
<feature type="domain" description="Single Cache" evidence="7">
    <location>
        <begin position="33"/>
        <end position="107"/>
    </location>
</feature>
<gene>
    <name evidence="8" type="ORF">I8E28_11305</name>
</gene>
<comment type="subcellular location">
    <subcellularLocation>
        <location evidence="1">Cell membrane</location>
        <topology evidence="1">Multi-pass membrane protein</topology>
    </subcellularLocation>
</comment>
<keyword evidence="2" id="KW-1003">Cell membrane</keyword>
<dbReference type="Pfam" id="PF17200">
    <property type="entry name" value="sCache_2"/>
    <property type="match status" value="1"/>
</dbReference>
<evidence type="ECO:0000256" key="3">
    <source>
        <dbReference type="ARBA" id="ARBA00022692"/>
    </source>
</evidence>
<evidence type="ECO:0000256" key="1">
    <source>
        <dbReference type="ARBA" id="ARBA00004651"/>
    </source>
</evidence>
<evidence type="ECO:0000256" key="6">
    <source>
        <dbReference type="SAM" id="SignalP"/>
    </source>
</evidence>
<reference evidence="8" key="1">
    <citation type="submission" date="2020-12" db="EMBL/GenBank/DDBJ databases">
        <title>Ramlibacter sp. nov., isolated from a freshwater alga, Cryptomonas.</title>
        <authorList>
            <person name="Kim H.M."/>
            <person name="Jeon C.O."/>
        </authorList>
    </citation>
    <scope>NUCLEOTIDE SEQUENCE</scope>
    <source>
        <strain evidence="8">CrO1</strain>
    </source>
</reference>
<dbReference type="AlphaFoldDB" id="A0A934Q2Q6"/>
<evidence type="ECO:0000259" key="7">
    <source>
        <dbReference type="SMART" id="SM01049"/>
    </source>
</evidence>